<dbReference type="EMBL" id="LODT01000020">
    <property type="protein sequence ID" value="KYQ99680.1"/>
    <property type="molecule type" value="Genomic_DNA"/>
</dbReference>
<keyword evidence="3" id="KW-1185">Reference proteome</keyword>
<feature type="transmembrane region" description="Helical" evidence="1">
    <location>
        <begin position="480"/>
        <end position="501"/>
    </location>
</feature>
<protein>
    <submittedName>
        <fullName evidence="2">Uncharacterized protein</fullName>
    </submittedName>
</protein>
<evidence type="ECO:0000313" key="3">
    <source>
        <dbReference type="Proteomes" id="UP000076078"/>
    </source>
</evidence>
<proteinExistence type="predicted"/>
<dbReference type="InParanoid" id="A0A152A0T8"/>
<evidence type="ECO:0000313" key="2">
    <source>
        <dbReference type="EMBL" id="KYQ99680.1"/>
    </source>
</evidence>
<gene>
    <name evidence="2" type="ORF">DLAC_03618</name>
</gene>
<dbReference type="Proteomes" id="UP000076078">
    <property type="component" value="Unassembled WGS sequence"/>
</dbReference>
<dbReference type="AlphaFoldDB" id="A0A152A0T8"/>
<keyword evidence="1" id="KW-0812">Transmembrane</keyword>
<keyword evidence="1" id="KW-1133">Transmembrane helix</keyword>
<name>A0A152A0T8_TIELA</name>
<feature type="transmembrane region" description="Helical" evidence="1">
    <location>
        <begin position="507"/>
        <end position="528"/>
    </location>
</feature>
<sequence>MFLGTYHDNIEKEIQSNLDVSYFLSLKTVQDGEDQIKAKADSYFIQLLSYHATPDNITGLKGLGIKRVTELSDRLYDIIASDIDASNFYIEFSKYWVPFTMFNSPDLQNKDYMKLFKKKYPQAIGNFEKKIVEINKKYGATPAKQQALLYSHALVETYPEIIFYLNSQTAKNKFSTKLLEYVRETDYISDWAKTVTYDTFPVEFNAMKSLIDFIDPTMETSNQVLMQFIGQYVLYQFQKGNKMTDAILTDNIRKILDEIENTIKTDEPENAKVKKVIDQLATILPPKIGVIGLANQFSDILLALFKTDAATLMDQTKWKNRLHTFLASKGVTADNIETGKFRLNVFFRVIQVGVLMLTGANDIFIKDGNLKPMKIVSLIAETINTGLDAATSFTLIDNFLTKKLGSFWVNTIGKAINWANPGFLKTGLQLFTTNASKIFTGSVSSFVAQRLAPAMLLVSACLSFSDYLENKDNNIQAALVDLSAGFIALSGTLATCVLLFFGMATAAGIVGAVIGLVLIAIGLVKCFVFPDKPDLDLFCELYIRDLLTPNGPEIDIPAK</sequence>
<reference evidence="2 3" key="1">
    <citation type="submission" date="2015-12" db="EMBL/GenBank/DDBJ databases">
        <title>Dictyostelia acquired genes for synthesis and detection of signals that induce cell-type specialization by lateral gene transfer from prokaryotes.</title>
        <authorList>
            <person name="Gloeckner G."/>
            <person name="Schaap P."/>
        </authorList>
    </citation>
    <scope>NUCLEOTIDE SEQUENCE [LARGE SCALE GENOMIC DNA]</scope>
    <source>
        <strain evidence="2 3">TK</strain>
    </source>
</reference>
<comment type="caution">
    <text evidence="2">The sequence shown here is derived from an EMBL/GenBank/DDBJ whole genome shotgun (WGS) entry which is preliminary data.</text>
</comment>
<evidence type="ECO:0000256" key="1">
    <source>
        <dbReference type="SAM" id="Phobius"/>
    </source>
</evidence>
<keyword evidence="1" id="KW-0472">Membrane</keyword>
<organism evidence="2 3">
    <name type="scientific">Tieghemostelium lacteum</name>
    <name type="common">Slime mold</name>
    <name type="synonym">Dictyostelium lacteum</name>
    <dbReference type="NCBI Taxonomy" id="361077"/>
    <lineage>
        <taxon>Eukaryota</taxon>
        <taxon>Amoebozoa</taxon>
        <taxon>Evosea</taxon>
        <taxon>Eumycetozoa</taxon>
        <taxon>Dictyostelia</taxon>
        <taxon>Dictyosteliales</taxon>
        <taxon>Raperosteliaceae</taxon>
        <taxon>Tieghemostelium</taxon>
    </lineage>
</organism>
<accession>A0A152A0T8</accession>